<dbReference type="WBParaSite" id="ES5_v2.g15532.t1">
    <property type="protein sequence ID" value="ES5_v2.g15532.t1"/>
    <property type="gene ID" value="ES5_v2.g15532"/>
</dbReference>
<accession>A0AC34FFX7</accession>
<organism evidence="1 2">
    <name type="scientific">Panagrolaimus sp. ES5</name>
    <dbReference type="NCBI Taxonomy" id="591445"/>
    <lineage>
        <taxon>Eukaryota</taxon>
        <taxon>Metazoa</taxon>
        <taxon>Ecdysozoa</taxon>
        <taxon>Nematoda</taxon>
        <taxon>Chromadorea</taxon>
        <taxon>Rhabditida</taxon>
        <taxon>Tylenchina</taxon>
        <taxon>Panagrolaimomorpha</taxon>
        <taxon>Panagrolaimoidea</taxon>
        <taxon>Panagrolaimidae</taxon>
        <taxon>Panagrolaimus</taxon>
    </lineage>
</organism>
<evidence type="ECO:0000313" key="1">
    <source>
        <dbReference type="Proteomes" id="UP000887579"/>
    </source>
</evidence>
<name>A0AC34FFX7_9BILA</name>
<sequence>MKQSERKIARIAGVKYEDIQHDPGKIEQMKQSERKIARIAGITYQDIQHDPVNDKKTILDIIRDRAVFKRVVVLWVMWFVAALSSFGVDLNSTNITGNIFINQTCFAIVITISKYCLLILDTVYPRFSRRILYQGSQLGAMICCILLVIMSYLRFEGIPILMFNLLGIVFIEHTWDACYLCGIEAVPTPMRTSTIGSSSMFARVGALLSPI</sequence>
<evidence type="ECO:0000313" key="2">
    <source>
        <dbReference type="WBParaSite" id="ES5_v2.g15532.t1"/>
    </source>
</evidence>
<protein>
    <submittedName>
        <fullName evidence="2">Uncharacterized protein</fullName>
    </submittedName>
</protein>
<reference evidence="2" key="1">
    <citation type="submission" date="2022-11" db="UniProtKB">
        <authorList>
            <consortium name="WormBaseParasite"/>
        </authorList>
    </citation>
    <scope>IDENTIFICATION</scope>
</reference>
<proteinExistence type="predicted"/>
<dbReference type="Proteomes" id="UP000887579">
    <property type="component" value="Unplaced"/>
</dbReference>